<accession>A0ABN7S5U3</accession>
<evidence type="ECO:0000313" key="3">
    <source>
        <dbReference type="Proteomes" id="UP000681526"/>
    </source>
</evidence>
<dbReference type="EMBL" id="CAJRAY010000096">
    <property type="protein sequence ID" value="CAG5092691.1"/>
    <property type="molecule type" value="Genomic_DNA"/>
</dbReference>
<protein>
    <submittedName>
        <fullName evidence="2">Uncharacterized protein</fullName>
    </submittedName>
</protein>
<gene>
    <name evidence="2" type="primary">txxe 2738</name>
    <name evidence="2" type="ORF">TXXE_18545</name>
</gene>
<keyword evidence="1" id="KW-1133">Transmembrane helix</keyword>
<comment type="caution">
    <text evidence="2">The sequence shown here is derived from an EMBL/GenBank/DDBJ whole genome shotgun (WGS) entry which is preliminary data.</text>
</comment>
<dbReference type="Proteomes" id="UP000681526">
    <property type="component" value="Unassembled WGS sequence"/>
</dbReference>
<evidence type="ECO:0000256" key="1">
    <source>
        <dbReference type="SAM" id="Phobius"/>
    </source>
</evidence>
<sequence length="36" mass="4026">MMILWAGHGKSYGLFLIIPFVISAGAVIYKWVTTIQ</sequence>
<keyword evidence="3" id="KW-1185">Reference proteome</keyword>
<proteinExistence type="predicted"/>
<keyword evidence="1" id="KW-0472">Membrane</keyword>
<feature type="transmembrane region" description="Helical" evidence="1">
    <location>
        <begin position="12"/>
        <end position="32"/>
    </location>
</feature>
<organism evidence="2 3">
    <name type="scientific">Thermobacillus xylanilyticus</name>
    <dbReference type="NCBI Taxonomy" id="76633"/>
    <lineage>
        <taxon>Bacteria</taxon>
        <taxon>Bacillati</taxon>
        <taxon>Bacillota</taxon>
        <taxon>Bacilli</taxon>
        <taxon>Bacillales</taxon>
        <taxon>Paenibacillaceae</taxon>
        <taxon>Thermobacillus</taxon>
    </lineage>
</organism>
<reference evidence="2 3" key="1">
    <citation type="submission" date="2021-04" db="EMBL/GenBank/DDBJ databases">
        <authorList>
            <person name="Rakotoarivonina H."/>
        </authorList>
    </citation>
    <scope>NUCLEOTIDE SEQUENCE [LARGE SCALE GENOMIC DNA]</scope>
    <source>
        <strain evidence="2 3">XE</strain>
    </source>
</reference>
<name>A0ABN7S5U3_THEXY</name>
<evidence type="ECO:0000313" key="2">
    <source>
        <dbReference type="EMBL" id="CAG5092691.1"/>
    </source>
</evidence>
<keyword evidence="1" id="KW-0812">Transmembrane</keyword>